<proteinExistence type="predicted"/>
<dbReference type="EMBL" id="HBUF01539602">
    <property type="protein sequence ID" value="CAG6754572.1"/>
    <property type="molecule type" value="Transcribed_RNA"/>
</dbReference>
<keyword evidence="1" id="KW-0812">Transmembrane</keyword>
<evidence type="ECO:0000256" key="1">
    <source>
        <dbReference type="SAM" id="Phobius"/>
    </source>
</evidence>
<keyword evidence="1" id="KW-0472">Membrane</keyword>
<dbReference type="EMBL" id="HBUF01539601">
    <property type="protein sequence ID" value="CAG6754571.1"/>
    <property type="molecule type" value="Transcribed_RNA"/>
</dbReference>
<accession>A0A8D9EID3</accession>
<feature type="transmembrane region" description="Helical" evidence="1">
    <location>
        <begin position="64"/>
        <end position="83"/>
    </location>
</feature>
<keyword evidence="1" id="KW-1133">Transmembrane helix</keyword>
<name>A0A8D9EID3_9HEMI</name>
<protein>
    <submittedName>
        <fullName evidence="2">Uncharacterized protein</fullName>
    </submittedName>
</protein>
<organism evidence="2">
    <name type="scientific">Cacopsylla melanoneura</name>
    <dbReference type="NCBI Taxonomy" id="428564"/>
    <lineage>
        <taxon>Eukaryota</taxon>
        <taxon>Metazoa</taxon>
        <taxon>Ecdysozoa</taxon>
        <taxon>Arthropoda</taxon>
        <taxon>Hexapoda</taxon>
        <taxon>Insecta</taxon>
        <taxon>Pterygota</taxon>
        <taxon>Neoptera</taxon>
        <taxon>Paraneoptera</taxon>
        <taxon>Hemiptera</taxon>
        <taxon>Sternorrhyncha</taxon>
        <taxon>Psylloidea</taxon>
        <taxon>Psyllidae</taxon>
        <taxon>Psyllinae</taxon>
        <taxon>Cacopsylla</taxon>
    </lineage>
</organism>
<evidence type="ECO:0000313" key="2">
    <source>
        <dbReference type="EMBL" id="CAG6754572.1"/>
    </source>
</evidence>
<dbReference type="AlphaFoldDB" id="A0A8D9EID3"/>
<sequence length="110" mass="12721">MLTDLFHNHTQLRDLFHTQSQLKRTSHIQLTDHTQSHSHTLSKRLSMLTDQSHNHQVQGPNVELMLCAFFCVIMSTLVLTTAFCDFQVPFYIQLFTKNAGHVPCAFICYI</sequence>
<reference evidence="2" key="1">
    <citation type="submission" date="2021-05" db="EMBL/GenBank/DDBJ databases">
        <authorList>
            <person name="Alioto T."/>
            <person name="Alioto T."/>
            <person name="Gomez Garrido J."/>
        </authorList>
    </citation>
    <scope>NUCLEOTIDE SEQUENCE</scope>
</reference>